<proteinExistence type="predicted"/>
<keyword evidence="1" id="KW-1133">Transmembrane helix</keyword>
<keyword evidence="1" id="KW-0472">Membrane</keyword>
<accession>A0A6V8SKT6</accession>
<keyword evidence="1" id="KW-0812">Transmembrane</keyword>
<comment type="caution">
    <text evidence="2">The sequence shown here is derived from an EMBL/GenBank/DDBJ whole genome shotgun (WGS) entry which is preliminary data.</text>
</comment>
<feature type="transmembrane region" description="Helical" evidence="1">
    <location>
        <begin position="6"/>
        <end position="27"/>
    </location>
</feature>
<sequence>MFGKYVEIIFTSISVLIVVWTVLVLVVDREKA</sequence>
<keyword evidence="3" id="KW-1185">Reference proteome</keyword>
<organism evidence="2 3">
    <name type="scientific">Clostridium fungisolvens</name>
    <dbReference type="NCBI Taxonomy" id="1604897"/>
    <lineage>
        <taxon>Bacteria</taxon>
        <taxon>Bacillati</taxon>
        <taxon>Bacillota</taxon>
        <taxon>Clostridia</taxon>
        <taxon>Eubacteriales</taxon>
        <taxon>Clostridiaceae</taxon>
        <taxon>Clostridium</taxon>
    </lineage>
</organism>
<protein>
    <submittedName>
        <fullName evidence="2">Uncharacterized protein</fullName>
    </submittedName>
</protein>
<dbReference type="EMBL" id="BLZR01000001">
    <property type="protein sequence ID" value="GFP77162.1"/>
    <property type="molecule type" value="Genomic_DNA"/>
</dbReference>
<reference evidence="2 3" key="1">
    <citation type="submission" date="2020-07" db="EMBL/GenBank/DDBJ databases">
        <title>A new beta-1,3-glucan-decomposing anaerobic bacterium isolated from anoxic soil subjected to biological soil disinfestation.</title>
        <authorList>
            <person name="Ueki A."/>
            <person name="Tonouchi A."/>
        </authorList>
    </citation>
    <scope>NUCLEOTIDE SEQUENCE [LARGE SCALE GENOMIC DNA]</scope>
    <source>
        <strain evidence="2 3">TW1</strain>
    </source>
</reference>
<dbReference type="AlphaFoldDB" id="A0A6V8SKT6"/>
<name>A0A6V8SKT6_9CLOT</name>
<dbReference type="Proteomes" id="UP000580568">
    <property type="component" value="Unassembled WGS sequence"/>
</dbReference>
<evidence type="ECO:0000256" key="1">
    <source>
        <dbReference type="SAM" id="Phobius"/>
    </source>
</evidence>
<evidence type="ECO:0000313" key="2">
    <source>
        <dbReference type="EMBL" id="GFP77162.1"/>
    </source>
</evidence>
<evidence type="ECO:0000313" key="3">
    <source>
        <dbReference type="Proteomes" id="UP000580568"/>
    </source>
</evidence>
<gene>
    <name evidence="2" type="ORF">bsdtw1_03276</name>
</gene>